<dbReference type="Proteomes" id="UP001596104">
    <property type="component" value="Unassembled WGS sequence"/>
</dbReference>
<protein>
    <submittedName>
        <fullName evidence="4">Glucokinase</fullName>
    </submittedName>
</protein>
<dbReference type="InterPro" id="IPR043129">
    <property type="entry name" value="ATPase_NBD"/>
</dbReference>
<proteinExistence type="inferred from homology"/>
<name>A0ABW0HJ04_9HYPH</name>
<evidence type="ECO:0000256" key="2">
    <source>
        <dbReference type="ARBA" id="ARBA00022777"/>
    </source>
</evidence>
<dbReference type="Pfam" id="PF02685">
    <property type="entry name" value="Glucokinase"/>
    <property type="match status" value="1"/>
</dbReference>
<dbReference type="InterPro" id="IPR003836">
    <property type="entry name" value="Glucokinase"/>
</dbReference>
<dbReference type="RefSeq" id="WP_377013932.1">
    <property type="nucleotide sequence ID" value="NZ_JBHSLV010000078.1"/>
</dbReference>
<keyword evidence="1" id="KW-0808">Transferase</keyword>
<keyword evidence="5" id="KW-1185">Reference proteome</keyword>
<gene>
    <name evidence="4" type="ORF">ACFPPC_30795</name>
</gene>
<dbReference type="Gene3D" id="3.40.367.20">
    <property type="match status" value="1"/>
</dbReference>
<sequence length="328" mass="34323">MTALVSDIGGTNTRLGLVEDGQLVASSLDSFANDDFDSYEAVVETYLDRLGQRRLDACCIALAAAPTPDGAQLTNRDWTIARTGLQALTGAPFIGFLNDFEALGYSLIAPERLETQPVLASAMPPPLRATRMVLGAGTGFNAAACHWPASGGAPHVAAAECGHTTLAIEGEEECALQAALAAGRGRASVERALSGNGLREIYAFVCGRAGRPCRAQTSAEIAAAAVAGSDEQAVAAAHLFLRLLGRVAGDLALTLLPHGGIYLYGGVCRALAPLIVTTDTFRDAFRAKGRMGPFMADFDAHLLLDDRIALIGCVEWLRIAAVSRACPR</sequence>
<dbReference type="CDD" id="cd24008">
    <property type="entry name" value="ASKHA_NBD_GLK"/>
    <property type="match status" value="1"/>
</dbReference>
<dbReference type="EMBL" id="JBHSLV010000078">
    <property type="protein sequence ID" value="MFC5397046.1"/>
    <property type="molecule type" value="Genomic_DNA"/>
</dbReference>
<comment type="similarity">
    <text evidence="3">Belongs to the bacterial glucokinase family.</text>
</comment>
<dbReference type="Gene3D" id="3.30.420.40">
    <property type="match status" value="1"/>
</dbReference>
<comment type="caution">
    <text evidence="4">The sequence shown here is derived from an EMBL/GenBank/DDBJ whole genome shotgun (WGS) entry which is preliminary data.</text>
</comment>
<dbReference type="InterPro" id="IPR050201">
    <property type="entry name" value="Bacterial_glucokinase"/>
</dbReference>
<keyword evidence="2" id="KW-0418">Kinase</keyword>
<evidence type="ECO:0000256" key="1">
    <source>
        <dbReference type="ARBA" id="ARBA00022679"/>
    </source>
</evidence>
<organism evidence="4 5">
    <name type="scientific">Bosea vestrisii</name>
    <dbReference type="NCBI Taxonomy" id="151416"/>
    <lineage>
        <taxon>Bacteria</taxon>
        <taxon>Pseudomonadati</taxon>
        <taxon>Pseudomonadota</taxon>
        <taxon>Alphaproteobacteria</taxon>
        <taxon>Hyphomicrobiales</taxon>
        <taxon>Boseaceae</taxon>
        <taxon>Bosea</taxon>
    </lineage>
</organism>
<dbReference type="PANTHER" id="PTHR47690:SF1">
    <property type="entry name" value="GLUCOKINASE"/>
    <property type="match status" value="1"/>
</dbReference>
<evidence type="ECO:0000313" key="5">
    <source>
        <dbReference type="Proteomes" id="UP001596104"/>
    </source>
</evidence>
<dbReference type="PANTHER" id="PTHR47690">
    <property type="entry name" value="GLUCOKINASE"/>
    <property type="match status" value="1"/>
</dbReference>
<evidence type="ECO:0000313" key="4">
    <source>
        <dbReference type="EMBL" id="MFC5397046.1"/>
    </source>
</evidence>
<accession>A0ABW0HJ04</accession>
<dbReference type="SUPFAM" id="SSF53067">
    <property type="entry name" value="Actin-like ATPase domain"/>
    <property type="match status" value="1"/>
</dbReference>
<evidence type="ECO:0000256" key="3">
    <source>
        <dbReference type="RuleBase" id="RU004046"/>
    </source>
</evidence>
<reference evidence="5" key="1">
    <citation type="journal article" date="2019" name="Int. J. Syst. Evol. Microbiol.">
        <title>The Global Catalogue of Microorganisms (GCM) 10K type strain sequencing project: providing services to taxonomists for standard genome sequencing and annotation.</title>
        <authorList>
            <consortium name="The Broad Institute Genomics Platform"/>
            <consortium name="The Broad Institute Genome Sequencing Center for Infectious Disease"/>
            <person name="Wu L."/>
            <person name="Ma J."/>
        </authorList>
    </citation>
    <scope>NUCLEOTIDE SEQUENCE [LARGE SCALE GENOMIC DNA]</scope>
    <source>
        <strain evidence="5">CGMCC 1.16326</strain>
    </source>
</reference>